<accession>A0A1I7YHX8</accession>
<organism evidence="1 2">
    <name type="scientific">Steinernema glaseri</name>
    <dbReference type="NCBI Taxonomy" id="37863"/>
    <lineage>
        <taxon>Eukaryota</taxon>
        <taxon>Metazoa</taxon>
        <taxon>Ecdysozoa</taxon>
        <taxon>Nematoda</taxon>
        <taxon>Chromadorea</taxon>
        <taxon>Rhabditida</taxon>
        <taxon>Tylenchina</taxon>
        <taxon>Panagrolaimomorpha</taxon>
        <taxon>Strongyloidoidea</taxon>
        <taxon>Steinernematidae</taxon>
        <taxon>Steinernema</taxon>
    </lineage>
</organism>
<proteinExistence type="predicted"/>
<name>A0A1I7YHX8_9BILA</name>
<keyword evidence="1" id="KW-1185">Reference proteome</keyword>
<evidence type="ECO:0000313" key="1">
    <source>
        <dbReference type="Proteomes" id="UP000095287"/>
    </source>
</evidence>
<dbReference type="Proteomes" id="UP000095287">
    <property type="component" value="Unplaced"/>
</dbReference>
<dbReference type="AlphaFoldDB" id="A0A1I7YHX8"/>
<sequence>IVGAFGKTLGLAPEGVKLLLQPTRRSLVKRTVKEKRLARLSHIAFASSCIANNIKNTISLIVSSSSVFTFANQYGRGSSNLRGKRVPLLRSLEHPRKFLNLKEIRVVREGAKLILCVMRCRQVGAFNWKWDSS</sequence>
<evidence type="ECO:0000313" key="2">
    <source>
        <dbReference type="WBParaSite" id="L893_g16287.t1"/>
    </source>
</evidence>
<dbReference type="WBParaSite" id="L893_g16287.t1">
    <property type="protein sequence ID" value="L893_g16287.t1"/>
    <property type="gene ID" value="L893_g16287"/>
</dbReference>
<reference evidence="2" key="1">
    <citation type="submission" date="2016-11" db="UniProtKB">
        <authorList>
            <consortium name="WormBaseParasite"/>
        </authorList>
    </citation>
    <scope>IDENTIFICATION</scope>
</reference>
<protein>
    <submittedName>
        <fullName evidence="2">Ig-like domain-containing protein</fullName>
    </submittedName>
</protein>